<dbReference type="EMBL" id="JARIHO010000117">
    <property type="protein sequence ID" value="KAJ7302370.1"/>
    <property type="molecule type" value="Genomic_DNA"/>
</dbReference>
<name>A0AAD6YZM2_9AGAR</name>
<dbReference type="AlphaFoldDB" id="A0AAD6YZM2"/>
<organism evidence="2 3">
    <name type="scientific">Mycena albidolilacea</name>
    <dbReference type="NCBI Taxonomy" id="1033008"/>
    <lineage>
        <taxon>Eukaryota</taxon>
        <taxon>Fungi</taxon>
        <taxon>Dikarya</taxon>
        <taxon>Basidiomycota</taxon>
        <taxon>Agaricomycotina</taxon>
        <taxon>Agaricomycetes</taxon>
        <taxon>Agaricomycetidae</taxon>
        <taxon>Agaricales</taxon>
        <taxon>Marasmiineae</taxon>
        <taxon>Mycenaceae</taxon>
        <taxon>Mycena</taxon>
    </lineage>
</organism>
<evidence type="ECO:0000256" key="1">
    <source>
        <dbReference type="SAM" id="Coils"/>
    </source>
</evidence>
<evidence type="ECO:0000313" key="2">
    <source>
        <dbReference type="EMBL" id="KAJ7302370.1"/>
    </source>
</evidence>
<evidence type="ECO:0000313" key="3">
    <source>
        <dbReference type="Proteomes" id="UP001218218"/>
    </source>
</evidence>
<sequence length="360" mass="40494">MRKNSDQANCLALATGEIHSLKQKHEDEVKQYEARVETLARERGSYRSELKQLRASTDSCPPPPKTGPISLDPFDNKLDQVSEAMIKSSVESLNDSLDTFTMTLVDEAEELAKQNSYSSLPCALQEADRNNRLMVALQEHSHVEESRGFLLDATFHSSLVSELDNLFFSGDVVSRAMDSHGLFALALHELTMREPWTVVQRWRALAATTHTLDDSNEIWKNSIISHSESFVSLLAFSYRQPLQAFAPLLPQIRSRLEALYTEASQLSAITRRDMLSVRMAVAVAPTDPGGIFLPYNADWLDTVWSDMEMAESDEIIGQYRFGLQKTDEKGQLTLLTKPEVVRTALLREMAKNIITTNQGR</sequence>
<comment type="caution">
    <text evidence="2">The sequence shown here is derived from an EMBL/GenBank/DDBJ whole genome shotgun (WGS) entry which is preliminary data.</text>
</comment>
<keyword evidence="1" id="KW-0175">Coiled coil</keyword>
<keyword evidence="3" id="KW-1185">Reference proteome</keyword>
<reference evidence="2" key="1">
    <citation type="submission" date="2023-03" db="EMBL/GenBank/DDBJ databases">
        <title>Massive genome expansion in bonnet fungi (Mycena s.s.) driven by repeated elements and novel gene families across ecological guilds.</title>
        <authorList>
            <consortium name="Lawrence Berkeley National Laboratory"/>
            <person name="Harder C.B."/>
            <person name="Miyauchi S."/>
            <person name="Viragh M."/>
            <person name="Kuo A."/>
            <person name="Thoen E."/>
            <person name="Andreopoulos B."/>
            <person name="Lu D."/>
            <person name="Skrede I."/>
            <person name="Drula E."/>
            <person name="Henrissat B."/>
            <person name="Morin E."/>
            <person name="Kohler A."/>
            <person name="Barry K."/>
            <person name="LaButti K."/>
            <person name="Morin E."/>
            <person name="Salamov A."/>
            <person name="Lipzen A."/>
            <person name="Mereny Z."/>
            <person name="Hegedus B."/>
            <person name="Baldrian P."/>
            <person name="Stursova M."/>
            <person name="Weitz H."/>
            <person name="Taylor A."/>
            <person name="Grigoriev I.V."/>
            <person name="Nagy L.G."/>
            <person name="Martin F."/>
            <person name="Kauserud H."/>
        </authorList>
    </citation>
    <scope>NUCLEOTIDE SEQUENCE</scope>
    <source>
        <strain evidence="2">CBHHK002</strain>
    </source>
</reference>
<feature type="coiled-coil region" evidence="1">
    <location>
        <begin position="22"/>
        <end position="56"/>
    </location>
</feature>
<gene>
    <name evidence="2" type="ORF">DFH08DRAFT_723079</name>
</gene>
<accession>A0AAD6YZM2</accession>
<proteinExistence type="predicted"/>
<protein>
    <submittedName>
        <fullName evidence="2">Uncharacterized protein</fullName>
    </submittedName>
</protein>
<dbReference type="Proteomes" id="UP001218218">
    <property type="component" value="Unassembled WGS sequence"/>
</dbReference>